<comment type="subcellular location">
    <subcellularLocation>
        <location evidence="1">Secreted</location>
    </subcellularLocation>
</comment>
<dbReference type="Proteomes" id="UP000694397">
    <property type="component" value="Chromosome 16"/>
</dbReference>
<dbReference type="Pfam" id="PF00048">
    <property type="entry name" value="IL8"/>
    <property type="match status" value="1"/>
</dbReference>
<dbReference type="InterPro" id="IPR033899">
    <property type="entry name" value="CXC_Chemokine_domain"/>
</dbReference>
<evidence type="ECO:0000256" key="3">
    <source>
        <dbReference type="ARBA" id="ARBA00022514"/>
    </source>
</evidence>
<dbReference type="GeneTree" id="ENSGT01030000234940"/>
<dbReference type="PANTHER" id="PTHR12015">
    <property type="entry name" value="SMALL INDUCIBLE CYTOKINE A"/>
    <property type="match status" value="1"/>
</dbReference>
<dbReference type="PANTHER" id="PTHR12015:SF198">
    <property type="entry name" value="PLATELET BASIC PROTEIN"/>
    <property type="match status" value="1"/>
</dbReference>
<dbReference type="GO" id="GO:0042056">
    <property type="term" value="F:chemoattractant activity"/>
    <property type="evidence" value="ECO:0007669"/>
    <property type="project" value="UniProtKB-ARBA"/>
</dbReference>
<dbReference type="GO" id="GO:0008009">
    <property type="term" value="F:chemokine activity"/>
    <property type="evidence" value="ECO:0007669"/>
    <property type="project" value="InterPro"/>
</dbReference>
<accession>A0A8C9RCT2</accession>
<feature type="chain" id="PRO_5036502923" evidence="6">
    <location>
        <begin position="23"/>
        <end position="99"/>
    </location>
</feature>
<keyword evidence="4" id="KW-0964">Secreted</keyword>
<evidence type="ECO:0000259" key="7">
    <source>
        <dbReference type="SMART" id="SM00199"/>
    </source>
</evidence>
<evidence type="ECO:0000256" key="2">
    <source>
        <dbReference type="ARBA" id="ARBA00010665"/>
    </source>
</evidence>
<reference evidence="8" key="2">
    <citation type="submission" date="2025-08" db="UniProtKB">
        <authorList>
            <consortium name="Ensembl"/>
        </authorList>
    </citation>
    <scope>IDENTIFICATION</scope>
</reference>
<keyword evidence="6" id="KW-0732">Signal</keyword>
<dbReference type="FunFam" id="2.40.50.40:FF:000004">
    <property type="entry name" value="C-X-C motif chemokine"/>
    <property type="match status" value="1"/>
</dbReference>
<feature type="signal peptide" evidence="6">
    <location>
        <begin position="1"/>
        <end position="22"/>
    </location>
</feature>
<dbReference type="InterPro" id="IPR039809">
    <property type="entry name" value="Chemokine_b/g/d"/>
</dbReference>
<keyword evidence="3" id="KW-0202">Cytokine</keyword>
<evidence type="ECO:0000256" key="5">
    <source>
        <dbReference type="ARBA" id="ARBA00054901"/>
    </source>
</evidence>
<evidence type="ECO:0000313" key="8">
    <source>
        <dbReference type="Ensembl" id="ENSSFOP00015011865.2"/>
    </source>
</evidence>
<comment type="similarity">
    <text evidence="2">Belongs to the intercrine alpha (chemokine CxC) family.</text>
</comment>
<dbReference type="SUPFAM" id="SSF54117">
    <property type="entry name" value="Interleukin 8-like chemokines"/>
    <property type="match status" value="1"/>
</dbReference>
<evidence type="ECO:0000256" key="1">
    <source>
        <dbReference type="ARBA" id="ARBA00004613"/>
    </source>
</evidence>
<dbReference type="GO" id="GO:0006955">
    <property type="term" value="P:immune response"/>
    <property type="evidence" value="ECO:0007669"/>
    <property type="project" value="InterPro"/>
</dbReference>
<gene>
    <name evidence="8" type="primary">LOC108925900</name>
</gene>
<evidence type="ECO:0000256" key="6">
    <source>
        <dbReference type="SAM" id="SignalP"/>
    </source>
</evidence>
<dbReference type="InterPro" id="IPR036048">
    <property type="entry name" value="Interleukin_8-like_sf"/>
</dbReference>
<dbReference type="OrthoDB" id="9937393at2759"/>
<feature type="domain" description="Chemokine interleukin-8-like" evidence="7">
    <location>
        <begin position="35"/>
        <end position="96"/>
    </location>
</feature>
<dbReference type="PRINTS" id="PR00436">
    <property type="entry name" value="INTERLEUKIN8"/>
</dbReference>
<name>A0A8C9RCT2_SCLFO</name>
<dbReference type="InterPro" id="IPR001811">
    <property type="entry name" value="Chemokine_IL8-like_dom"/>
</dbReference>
<reference evidence="8 9" key="1">
    <citation type="submission" date="2019-04" db="EMBL/GenBank/DDBJ databases">
        <authorList>
            <consortium name="Wellcome Sanger Institute Data Sharing"/>
        </authorList>
    </citation>
    <scope>NUCLEOTIDE SEQUENCE [LARGE SCALE GENOMIC DNA]</scope>
</reference>
<dbReference type="GO" id="GO:0006952">
    <property type="term" value="P:defense response"/>
    <property type="evidence" value="ECO:0007669"/>
    <property type="project" value="InterPro"/>
</dbReference>
<evidence type="ECO:0000256" key="4">
    <source>
        <dbReference type="ARBA" id="ARBA00022525"/>
    </source>
</evidence>
<organism evidence="8 9">
    <name type="scientific">Scleropages formosus</name>
    <name type="common">Asian bonytongue</name>
    <name type="synonym">Osteoglossum formosum</name>
    <dbReference type="NCBI Taxonomy" id="113540"/>
    <lineage>
        <taxon>Eukaryota</taxon>
        <taxon>Metazoa</taxon>
        <taxon>Chordata</taxon>
        <taxon>Craniata</taxon>
        <taxon>Vertebrata</taxon>
        <taxon>Euteleostomi</taxon>
        <taxon>Actinopterygii</taxon>
        <taxon>Neopterygii</taxon>
        <taxon>Teleostei</taxon>
        <taxon>Osteoglossocephala</taxon>
        <taxon>Osteoglossomorpha</taxon>
        <taxon>Osteoglossiformes</taxon>
        <taxon>Osteoglossidae</taxon>
        <taxon>Scleropages</taxon>
    </lineage>
</organism>
<reference evidence="8" key="3">
    <citation type="submission" date="2025-09" db="UniProtKB">
        <authorList>
            <consortium name="Ensembl"/>
        </authorList>
    </citation>
    <scope>IDENTIFICATION</scope>
</reference>
<protein>
    <submittedName>
        <fullName evidence="8">Chemokine (C-X-C motif) ligand 8a</fullName>
    </submittedName>
</protein>
<keyword evidence="9" id="KW-1185">Reference proteome</keyword>
<dbReference type="SMART" id="SM00199">
    <property type="entry name" value="SCY"/>
    <property type="match status" value="1"/>
</dbReference>
<dbReference type="PRINTS" id="PR00437">
    <property type="entry name" value="SMALLCYTKCXC"/>
</dbReference>
<proteinExistence type="inferred from homology"/>
<dbReference type="InterPro" id="IPR001089">
    <property type="entry name" value="Chemokine_CXC"/>
</dbReference>
<comment type="function">
    <text evidence="5">Ligand for cxcr3.2. Chemotactic for macrophages.</text>
</comment>
<sequence length="99" mass="11093">MNPRLRGSAFIVLLAALSIVEGETAFTFLLGIGMEPRCRCIKTESRRIGSYIQKVELFPPSPQCEDTEIIATMKRSGREICLEPTAPWVKKVIEKILAK</sequence>
<dbReference type="Gene3D" id="2.40.50.40">
    <property type="match status" value="1"/>
</dbReference>
<dbReference type="Ensembl" id="ENSSFOT00015012018.2">
    <property type="protein sequence ID" value="ENSSFOP00015011865.2"/>
    <property type="gene ID" value="ENSSFOG00015007597.2"/>
</dbReference>
<dbReference type="CDD" id="cd00273">
    <property type="entry name" value="Chemokine_CXC"/>
    <property type="match status" value="1"/>
</dbReference>
<evidence type="ECO:0000313" key="9">
    <source>
        <dbReference type="Proteomes" id="UP000694397"/>
    </source>
</evidence>
<dbReference type="AlphaFoldDB" id="A0A8C9RCT2"/>
<dbReference type="GO" id="GO:0005615">
    <property type="term" value="C:extracellular space"/>
    <property type="evidence" value="ECO:0007669"/>
    <property type="project" value="UniProtKB-KW"/>
</dbReference>